<protein>
    <submittedName>
        <fullName evidence="2">DUF1579 domain-containing protein</fullName>
    </submittedName>
</protein>
<evidence type="ECO:0000313" key="2">
    <source>
        <dbReference type="EMBL" id="MDO1558281.1"/>
    </source>
</evidence>
<gene>
    <name evidence="2" type="ORF">Q0812_02395</name>
</gene>
<feature type="signal peptide" evidence="1">
    <location>
        <begin position="1"/>
        <end position="18"/>
    </location>
</feature>
<sequence length="194" mass="21015">MHRRIFVAAVIASTLGMASPGLGQSSPPAGPAGSQAQRDAIAALSFMDGEWRGTATTYGREGPVTLIQTERVGPLLGGSVRVVEGRGYAEDGSTQFNALGIISWDERAGAYRFRAYAQGFSGDYPFERTENGFRWRTPAGPNAEIRYEATIQDGEWHEVGHYVAEGQPPRPYVELRLRRVGDTDWPGAGAVATR</sequence>
<dbReference type="EMBL" id="JAUKTR010000001">
    <property type="protein sequence ID" value="MDO1558281.1"/>
    <property type="molecule type" value="Genomic_DNA"/>
</dbReference>
<keyword evidence="3" id="KW-1185">Reference proteome</keyword>
<evidence type="ECO:0000313" key="3">
    <source>
        <dbReference type="Proteomes" id="UP001169063"/>
    </source>
</evidence>
<evidence type="ECO:0000256" key="1">
    <source>
        <dbReference type="SAM" id="SignalP"/>
    </source>
</evidence>
<name>A0ABT8SI81_9CAUL</name>
<comment type="caution">
    <text evidence="2">The sequence shown here is derived from an EMBL/GenBank/DDBJ whole genome shotgun (WGS) entry which is preliminary data.</text>
</comment>
<proteinExistence type="predicted"/>
<organism evidence="2 3">
    <name type="scientific">Peiella sedimenti</name>
    <dbReference type="NCBI Taxonomy" id="3061083"/>
    <lineage>
        <taxon>Bacteria</taxon>
        <taxon>Pseudomonadati</taxon>
        <taxon>Pseudomonadota</taxon>
        <taxon>Alphaproteobacteria</taxon>
        <taxon>Caulobacterales</taxon>
        <taxon>Caulobacteraceae</taxon>
        <taxon>Peiella</taxon>
    </lineage>
</organism>
<accession>A0ABT8SI81</accession>
<dbReference type="Proteomes" id="UP001169063">
    <property type="component" value="Unassembled WGS sequence"/>
</dbReference>
<dbReference type="RefSeq" id="WP_302108701.1">
    <property type="nucleotide sequence ID" value="NZ_JAUKTR010000001.1"/>
</dbReference>
<reference evidence="2" key="1">
    <citation type="submission" date="2023-07" db="EMBL/GenBank/DDBJ databases">
        <title>Brevundimonas soil sp. nov., isolated from the soil of chemical plant.</title>
        <authorList>
            <person name="Wu N."/>
        </authorList>
    </citation>
    <scope>NUCLEOTIDE SEQUENCE</scope>
    <source>
        <strain evidence="2">XZ-24</strain>
    </source>
</reference>
<keyword evidence="1" id="KW-0732">Signal</keyword>
<feature type="chain" id="PRO_5046431059" evidence="1">
    <location>
        <begin position="19"/>
        <end position="194"/>
    </location>
</feature>